<name>A0AAE0DIR7_9LECA</name>
<gene>
    <name evidence="7" type="ORF">OEA41_003288</name>
</gene>
<reference evidence="7" key="1">
    <citation type="submission" date="2022-11" db="EMBL/GenBank/DDBJ databases">
        <title>Chromosomal genome sequence assembly and mating type (MAT) locus characterization of the leprose asexual lichenized fungus Lepraria neglecta (Nyl.) Erichsen.</title>
        <authorList>
            <person name="Allen J.L."/>
            <person name="Pfeffer B."/>
        </authorList>
    </citation>
    <scope>NUCLEOTIDE SEQUENCE</scope>
    <source>
        <strain evidence="7">Allen 5258</strain>
    </source>
</reference>
<dbReference type="PANTHER" id="PTHR31204">
    <property type="entry name" value="SIGMA INTRACELLULAR RECEPTOR 2"/>
    <property type="match status" value="1"/>
</dbReference>
<comment type="subcellular location">
    <subcellularLocation>
        <location evidence="1">Membrane</location>
        <topology evidence="1">Multi-pass membrane protein</topology>
    </subcellularLocation>
</comment>
<dbReference type="GO" id="GO:0016020">
    <property type="term" value="C:membrane"/>
    <property type="evidence" value="ECO:0007669"/>
    <property type="project" value="UniProtKB-SubCell"/>
</dbReference>
<keyword evidence="3 5" id="KW-1133">Transmembrane helix</keyword>
<dbReference type="GO" id="GO:0005783">
    <property type="term" value="C:endoplasmic reticulum"/>
    <property type="evidence" value="ECO:0007669"/>
    <property type="project" value="TreeGrafter"/>
</dbReference>
<dbReference type="EMBL" id="JASNWA010000008">
    <property type="protein sequence ID" value="KAK3171204.1"/>
    <property type="molecule type" value="Genomic_DNA"/>
</dbReference>
<evidence type="ECO:0000313" key="7">
    <source>
        <dbReference type="EMBL" id="KAK3171204.1"/>
    </source>
</evidence>
<feature type="domain" description="EXPERA" evidence="6">
    <location>
        <begin position="1"/>
        <end position="82"/>
    </location>
</feature>
<dbReference type="PANTHER" id="PTHR31204:SF1">
    <property type="entry name" value="SIGMA INTRACELLULAR RECEPTOR 2"/>
    <property type="match status" value="1"/>
</dbReference>
<dbReference type="InterPro" id="IPR051987">
    <property type="entry name" value="Sigma-2_receptor-like"/>
</dbReference>
<accession>A0AAE0DIR7</accession>
<dbReference type="InterPro" id="IPR033118">
    <property type="entry name" value="EXPERA"/>
</dbReference>
<proteinExistence type="predicted"/>
<dbReference type="AlphaFoldDB" id="A0AAE0DIR7"/>
<evidence type="ECO:0000256" key="1">
    <source>
        <dbReference type="ARBA" id="ARBA00004141"/>
    </source>
</evidence>
<evidence type="ECO:0000256" key="2">
    <source>
        <dbReference type="ARBA" id="ARBA00022692"/>
    </source>
</evidence>
<protein>
    <recommendedName>
        <fullName evidence="6">EXPERA domain-containing protein</fullName>
    </recommendedName>
</protein>
<evidence type="ECO:0000256" key="5">
    <source>
        <dbReference type="PROSITE-ProRule" id="PRU01087"/>
    </source>
</evidence>
<evidence type="ECO:0000256" key="3">
    <source>
        <dbReference type="ARBA" id="ARBA00022989"/>
    </source>
</evidence>
<evidence type="ECO:0000256" key="4">
    <source>
        <dbReference type="ARBA" id="ARBA00023136"/>
    </source>
</evidence>
<organism evidence="7 8">
    <name type="scientific">Lepraria neglecta</name>
    <dbReference type="NCBI Taxonomy" id="209136"/>
    <lineage>
        <taxon>Eukaryota</taxon>
        <taxon>Fungi</taxon>
        <taxon>Dikarya</taxon>
        <taxon>Ascomycota</taxon>
        <taxon>Pezizomycotina</taxon>
        <taxon>Lecanoromycetes</taxon>
        <taxon>OSLEUM clade</taxon>
        <taxon>Lecanoromycetidae</taxon>
        <taxon>Lecanorales</taxon>
        <taxon>Lecanorineae</taxon>
        <taxon>Stereocaulaceae</taxon>
        <taxon>Lepraria</taxon>
    </lineage>
</organism>
<evidence type="ECO:0000313" key="8">
    <source>
        <dbReference type="Proteomes" id="UP001276659"/>
    </source>
</evidence>
<keyword evidence="4 5" id="KW-0472">Membrane</keyword>
<keyword evidence="2 5" id="KW-0812">Transmembrane</keyword>
<comment type="caution">
    <text evidence="7">The sequence shown here is derived from an EMBL/GenBank/DDBJ whole genome shotgun (WGS) entry which is preliminary data.</text>
</comment>
<dbReference type="Proteomes" id="UP001276659">
    <property type="component" value="Unassembled WGS sequence"/>
</dbReference>
<keyword evidence="8" id="KW-1185">Reference proteome</keyword>
<dbReference type="PROSITE" id="PS51751">
    <property type="entry name" value="EXPERA"/>
    <property type="match status" value="1"/>
</dbReference>
<sequence>MFMVDLYPLYPLSIRPTILTNVRTWYIETYKDRFFTDPPKWFTLFTVMEAIYHVPVSLTAIPLLWRGKGTLNSIISHCPSLD</sequence>
<evidence type="ECO:0000259" key="6">
    <source>
        <dbReference type="PROSITE" id="PS51751"/>
    </source>
</evidence>
<dbReference type="Pfam" id="PF05241">
    <property type="entry name" value="EBP"/>
    <property type="match status" value="1"/>
</dbReference>